<keyword evidence="6" id="KW-1185">Reference proteome</keyword>
<evidence type="ECO:0000313" key="5">
    <source>
        <dbReference type="EMBL" id="ONH66665.1"/>
    </source>
</evidence>
<dbReference type="EMBL" id="LK052887">
    <property type="protein sequence ID" value="CDR38931.1"/>
    <property type="molecule type" value="Genomic_DNA"/>
</dbReference>
<evidence type="ECO:0000313" key="4">
    <source>
        <dbReference type="EMBL" id="CDR38931.1"/>
    </source>
</evidence>
<dbReference type="Pfam" id="PF01302">
    <property type="entry name" value="CAP_GLY"/>
    <property type="match status" value="1"/>
</dbReference>
<organism evidence="4">
    <name type="scientific">Cyberlindnera fabianii</name>
    <name type="common">Yeast</name>
    <name type="synonym">Hansenula fabianii</name>
    <dbReference type="NCBI Taxonomy" id="36022"/>
    <lineage>
        <taxon>Eukaryota</taxon>
        <taxon>Fungi</taxon>
        <taxon>Dikarya</taxon>
        <taxon>Ascomycota</taxon>
        <taxon>Saccharomycotina</taxon>
        <taxon>Saccharomycetes</taxon>
        <taxon>Phaffomycetales</taxon>
        <taxon>Phaffomycetaceae</taxon>
        <taxon>Cyberlindnera</taxon>
    </lineage>
</organism>
<accession>A0A061AUA2</accession>
<dbReference type="EMBL" id="MPUK01000006">
    <property type="protein sequence ID" value="ONH66665.1"/>
    <property type="molecule type" value="Genomic_DNA"/>
</dbReference>
<feature type="compositionally biased region" description="Polar residues" evidence="2">
    <location>
        <begin position="83"/>
        <end position="104"/>
    </location>
</feature>
<evidence type="ECO:0000259" key="3">
    <source>
        <dbReference type="PROSITE" id="PS50245"/>
    </source>
</evidence>
<reference evidence="5" key="3">
    <citation type="submission" date="2017-01" db="EMBL/GenBank/DDBJ databases">
        <authorList>
            <person name="Mah S.A."/>
            <person name="Swanson W.J."/>
            <person name="Moy G.W."/>
            <person name="Vacquier V.D."/>
        </authorList>
    </citation>
    <scope>NUCLEOTIDE SEQUENCE [LARGE SCALE GENOMIC DNA]</scope>
    <source>
        <strain evidence="5">65</strain>
    </source>
</reference>
<evidence type="ECO:0000256" key="1">
    <source>
        <dbReference type="SAM" id="Coils"/>
    </source>
</evidence>
<name>A0A061AUA2_CYBFA</name>
<gene>
    <name evidence="5" type="ORF">BON22_3386</name>
    <name evidence="4" type="ORF">CYFA0S_02e08878g</name>
</gene>
<dbReference type="InterPro" id="IPR036859">
    <property type="entry name" value="CAP-Gly_dom_sf"/>
</dbReference>
<feature type="coiled-coil region" evidence="1">
    <location>
        <begin position="716"/>
        <end position="781"/>
    </location>
</feature>
<reference evidence="4" key="1">
    <citation type="journal article" date="2014" name="Genome Announc.">
        <title>Genome sequence of the yeast Cyberlindnera fabianii (Hansenula fabianii).</title>
        <authorList>
            <person name="Freel K.C."/>
            <person name="Sarilar V."/>
            <person name="Neuveglise C."/>
            <person name="Devillers H."/>
            <person name="Friedrich A."/>
            <person name="Schacherer J."/>
        </authorList>
    </citation>
    <scope>NUCLEOTIDE SEQUENCE</scope>
    <source>
        <strain evidence="4">YJS4271</strain>
    </source>
</reference>
<dbReference type="PANTHER" id="PTHR18916">
    <property type="entry name" value="DYNACTIN 1-RELATED MICROTUBULE-BINDING"/>
    <property type="match status" value="1"/>
</dbReference>
<dbReference type="PANTHER" id="PTHR18916:SF93">
    <property type="entry name" value="RESTIN HOMOLOG"/>
    <property type="match status" value="1"/>
</dbReference>
<dbReference type="InterPro" id="IPR000938">
    <property type="entry name" value="CAP-Gly_domain"/>
</dbReference>
<dbReference type="VEuPathDB" id="FungiDB:BON22_3386"/>
<reference evidence="6" key="2">
    <citation type="journal article" date="2017" name="Genome Announc.">
        <title>Genome sequences of Cyberlindnera fabianii 65, Pichia kudriavzevii 129, and Saccharomyces cerevisiae 131 isolated from fermented masau fruits in Zimbabwe.</title>
        <authorList>
            <person name="van Rijswijck I.M.H."/>
            <person name="Derks M.F.L."/>
            <person name="Abee T."/>
            <person name="de Ridder D."/>
            <person name="Smid E.J."/>
        </authorList>
    </citation>
    <scope>NUCLEOTIDE SEQUENCE [LARGE SCALE GENOMIC DNA]</scope>
    <source>
        <strain evidence="6">65</strain>
    </source>
</reference>
<sequence length="871" mass="99567">MIAVGDRVSFKSTPGTVRFVGTTDFSSGVWCGVELDDAHGKNDGSVQGVRYFECEDLHGIFVREPMLEALDSKPIPDHKVRRQSNAGMNRSTSRLGSRSVSRQSMGDGANGARSVSRQSMSGGIRSVSRQSMGEGVRRVSGDTLAPTPSETSMAETDETSDTIKLKTIVTKLQDKLQIMHAEIGSLKSTIKVLSEEKTSTVAKTSKLEEDLEVIAIDKETLEEHNEILRQEIEVLKNKNEELQLELDTLREEVQLSGEAGTSRELEERNEMLQQALLKLRDHADDLQEQLERAVIEANDRKTVPKEVLQAQKDTEKKLLDAEKKVKELEELRREEADLEKLHLDTEHELQEEIKSLEMIIGEKQEVIVSLEQKNHELGTVLDKMKRQNEREVTFDFKKFEEYRMTSTSLLREKRALQLEFKLLNHEVEMREGILKYAPDLKRHRHTAELRKYAHIFNTLSEFTETTSGDLFLDILAISLRLKMLSMAVFLEYCADVHEQCGVAINVQDLSVCVEEYVHHIKEEEYKNVPDLKQIQDEMASVVENAVCDFHNRFKLQFKSKQQKTSLQITQEVISRINTSKIKSNYDQFPDITKLYQLTLSRMELVDDVLVRIQKDVDGSNDVSLSDITPLVDDVQRFIDEILSKLSSLDFDSGRVDLSKEFNQFLSVLDSLPSNKPEWETVHVTPSSNPTVIEGSKELQTHIATLKSDLAKKSTLLDESTSKIQILQSRLEHLHQTEAMVKKYRSELETITSTNLALDKRVGELSEQNEKLSAELHRARNNNLIHNSQFETLLEQKQYTEKASLISEIETLQRAVRHFSAKNKRSLDMSWLRKEIPVFKPYAREAGPSDELRNISRDLQRAVERSSSYLIR</sequence>
<dbReference type="OrthoDB" id="2130750at2759"/>
<feature type="region of interest" description="Disordered" evidence="2">
    <location>
        <begin position="74"/>
        <end position="159"/>
    </location>
</feature>
<feature type="coiled-coil region" evidence="1">
    <location>
        <begin position="211"/>
        <end position="387"/>
    </location>
</feature>
<dbReference type="Proteomes" id="UP000189513">
    <property type="component" value="Unassembled WGS sequence"/>
</dbReference>
<feature type="compositionally biased region" description="Polar residues" evidence="2">
    <location>
        <begin position="113"/>
        <end position="131"/>
    </location>
</feature>
<dbReference type="SMART" id="SM01052">
    <property type="entry name" value="CAP_GLY"/>
    <property type="match status" value="1"/>
</dbReference>
<dbReference type="PROSITE" id="PS50245">
    <property type="entry name" value="CAP_GLY_2"/>
    <property type="match status" value="1"/>
</dbReference>
<evidence type="ECO:0000256" key="2">
    <source>
        <dbReference type="SAM" id="MobiDB-lite"/>
    </source>
</evidence>
<dbReference type="AlphaFoldDB" id="A0A061AUA2"/>
<keyword evidence="1" id="KW-0175">Coiled coil</keyword>
<dbReference type="PROSITE" id="PS00845">
    <property type="entry name" value="CAP_GLY_1"/>
    <property type="match status" value="1"/>
</dbReference>
<dbReference type="Gene3D" id="2.30.30.190">
    <property type="entry name" value="CAP Gly-rich-like domain"/>
    <property type="match status" value="1"/>
</dbReference>
<proteinExistence type="predicted"/>
<dbReference type="STRING" id="36022.A0A061AUA2"/>
<dbReference type="OMA" id="LWHERDH"/>
<protein>
    <submittedName>
        <fullName evidence="4">CYFA0S02e08878g1_1</fullName>
    </submittedName>
    <submittedName>
        <fullName evidence="5">Dynactin subunit 1</fullName>
    </submittedName>
</protein>
<evidence type="ECO:0000313" key="6">
    <source>
        <dbReference type="Proteomes" id="UP000189513"/>
    </source>
</evidence>
<feature type="domain" description="CAP-Gly" evidence="3">
    <location>
        <begin position="21"/>
        <end position="63"/>
    </location>
</feature>
<dbReference type="SUPFAM" id="SSF74924">
    <property type="entry name" value="Cap-Gly domain"/>
    <property type="match status" value="1"/>
</dbReference>